<comment type="caution">
    <text evidence="4">The sequence shown here is derived from an EMBL/GenBank/DDBJ whole genome shotgun (WGS) entry which is preliminary data.</text>
</comment>
<dbReference type="PROSITE" id="PS00455">
    <property type="entry name" value="AMP_BINDING"/>
    <property type="match status" value="1"/>
</dbReference>
<sequence length="261" mass="29050">VIAELACNQYNFVTVPLYDTLGAEAIEFIINQTGIEFVLTTVNKGRTLLYMKEALPTLKTLIISDDADQDLIDYANELNVQIVNNETVENDGAIHQAEEINPKSDDIATICYTSGTTGMPKANEATMIYVGAAIGFYQGSMTQWTFTTAYNAKKVGISKGQVDHWMWDKVGFAPIRSKQGGRIQVILSVSAPISPDVMDFLRICFSADVYEGYGQTENAGEIFVRGNSVFKEYYKDPEKTKEVIDKDCWCHTGDIGMWDEL</sequence>
<dbReference type="Proteomes" id="UP000789396">
    <property type="component" value="Unassembled WGS sequence"/>
</dbReference>
<protein>
    <submittedName>
        <fullName evidence="4">5518_t:CDS:1</fullName>
    </submittedName>
</protein>
<feature type="non-terminal residue" evidence="4">
    <location>
        <position position="1"/>
    </location>
</feature>
<dbReference type="Pfam" id="PF00501">
    <property type="entry name" value="AMP-binding"/>
    <property type="match status" value="1"/>
</dbReference>
<dbReference type="Gene3D" id="3.40.50.12780">
    <property type="entry name" value="N-terminal domain of ligase-like"/>
    <property type="match status" value="2"/>
</dbReference>
<dbReference type="EMBL" id="CAJVPZ010025886">
    <property type="protein sequence ID" value="CAG8723922.1"/>
    <property type="molecule type" value="Genomic_DNA"/>
</dbReference>
<dbReference type="AlphaFoldDB" id="A0A9N9ND36"/>
<evidence type="ECO:0000256" key="2">
    <source>
        <dbReference type="ARBA" id="ARBA00022840"/>
    </source>
</evidence>
<dbReference type="GO" id="GO:0004467">
    <property type="term" value="F:long-chain fatty acid-CoA ligase activity"/>
    <property type="evidence" value="ECO:0007669"/>
    <property type="project" value="TreeGrafter"/>
</dbReference>
<keyword evidence="5" id="KW-1185">Reference proteome</keyword>
<evidence type="ECO:0000313" key="5">
    <source>
        <dbReference type="Proteomes" id="UP000789396"/>
    </source>
</evidence>
<dbReference type="SUPFAM" id="SSF56801">
    <property type="entry name" value="Acetyl-CoA synthetase-like"/>
    <property type="match status" value="1"/>
</dbReference>
<feature type="domain" description="AMP-dependent synthetase/ligase" evidence="3">
    <location>
        <begin position="1"/>
        <end position="126"/>
    </location>
</feature>
<dbReference type="InterPro" id="IPR000873">
    <property type="entry name" value="AMP-dep_synth/lig_dom"/>
</dbReference>
<feature type="non-terminal residue" evidence="4">
    <location>
        <position position="261"/>
    </location>
</feature>
<organism evidence="4 5">
    <name type="scientific">Racocetra fulgida</name>
    <dbReference type="NCBI Taxonomy" id="60492"/>
    <lineage>
        <taxon>Eukaryota</taxon>
        <taxon>Fungi</taxon>
        <taxon>Fungi incertae sedis</taxon>
        <taxon>Mucoromycota</taxon>
        <taxon>Glomeromycotina</taxon>
        <taxon>Glomeromycetes</taxon>
        <taxon>Diversisporales</taxon>
        <taxon>Gigasporaceae</taxon>
        <taxon>Racocetra</taxon>
    </lineage>
</organism>
<proteinExistence type="predicted"/>
<dbReference type="OrthoDB" id="1700726at2759"/>
<gene>
    <name evidence="4" type="ORF">RFULGI_LOCUS11649</name>
</gene>
<dbReference type="InterPro" id="IPR020845">
    <property type="entry name" value="AMP-binding_CS"/>
</dbReference>
<keyword evidence="2" id="KW-0067">ATP-binding</keyword>
<evidence type="ECO:0000256" key="1">
    <source>
        <dbReference type="ARBA" id="ARBA00022741"/>
    </source>
</evidence>
<dbReference type="PANTHER" id="PTHR43272:SF33">
    <property type="entry name" value="AMP-BINDING DOMAIN-CONTAINING PROTEIN-RELATED"/>
    <property type="match status" value="1"/>
</dbReference>
<evidence type="ECO:0000313" key="4">
    <source>
        <dbReference type="EMBL" id="CAG8723922.1"/>
    </source>
</evidence>
<evidence type="ECO:0000259" key="3">
    <source>
        <dbReference type="Pfam" id="PF00501"/>
    </source>
</evidence>
<dbReference type="GO" id="GO:0005783">
    <property type="term" value="C:endoplasmic reticulum"/>
    <property type="evidence" value="ECO:0007669"/>
    <property type="project" value="TreeGrafter"/>
</dbReference>
<keyword evidence="1" id="KW-0547">Nucleotide-binding</keyword>
<reference evidence="4" key="1">
    <citation type="submission" date="2021-06" db="EMBL/GenBank/DDBJ databases">
        <authorList>
            <person name="Kallberg Y."/>
            <person name="Tangrot J."/>
            <person name="Rosling A."/>
        </authorList>
    </citation>
    <scope>NUCLEOTIDE SEQUENCE</scope>
    <source>
        <strain evidence="4">IN212</strain>
    </source>
</reference>
<dbReference type="GO" id="GO:0005524">
    <property type="term" value="F:ATP binding"/>
    <property type="evidence" value="ECO:0007669"/>
    <property type="project" value="UniProtKB-KW"/>
</dbReference>
<accession>A0A9N9ND36</accession>
<dbReference type="GO" id="GO:0016020">
    <property type="term" value="C:membrane"/>
    <property type="evidence" value="ECO:0007669"/>
    <property type="project" value="TreeGrafter"/>
</dbReference>
<name>A0A9N9ND36_9GLOM</name>
<dbReference type="PANTHER" id="PTHR43272">
    <property type="entry name" value="LONG-CHAIN-FATTY-ACID--COA LIGASE"/>
    <property type="match status" value="1"/>
</dbReference>
<dbReference type="InterPro" id="IPR042099">
    <property type="entry name" value="ANL_N_sf"/>
</dbReference>